<proteinExistence type="inferred from homology"/>
<dbReference type="PANTHER" id="PTHR43248">
    <property type="entry name" value="2-SUCCINYL-6-HYDROXY-2,4-CYCLOHEXADIENE-1-CARBOXYLATE SYNTHASE"/>
    <property type="match status" value="1"/>
</dbReference>
<comment type="similarity">
    <text evidence="1">Belongs to the peptidase S33 family.</text>
</comment>
<evidence type="ECO:0000259" key="5">
    <source>
        <dbReference type="Pfam" id="PF08386"/>
    </source>
</evidence>
<evidence type="ECO:0000313" key="7">
    <source>
        <dbReference type="Proteomes" id="UP000509303"/>
    </source>
</evidence>
<keyword evidence="3 6" id="KW-0378">Hydrolase</keyword>
<dbReference type="PANTHER" id="PTHR43248:SF29">
    <property type="entry name" value="TRIPEPTIDYL AMINOPEPTIDASE"/>
    <property type="match status" value="1"/>
</dbReference>
<organism evidence="6 7">
    <name type="scientific">Streptomyces buecherae</name>
    <dbReference type="NCBI Taxonomy" id="2763006"/>
    <lineage>
        <taxon>Bacteria</taxon>
        <taxon>Bacillati</taxon>
        <taxon>Actinomycetota</taxon>
        <taxon>Actinomycetes</taxon>
        <taxon>Kitasatosporales</taxon>
        <taxon>Streptomycetaceae</taxon>
        <taxon>Streptomyces</taxon>
    </lineage>
</organism>
<feature type="chain" id="PRO_5028798668" evidence="4">
    <location>
        <begin position="28"/>
        <end position="516"/>
    </location>
</feature>
<dbReference type="GO" id="GO:0016787">
    <property type="term" value="F:hydrolase activity"/>
    <property type="evidence" value="ECO:0007669"/>
    <property type="project" value="UniProtKB-KW"/>
</dbReference>
<dbReference type="InterPro" id="IPR013595">
    <property type="entry name" value="Pept_S33_TAP-like_C"/>
</dbReference>
<keyword evidence="7" id="KW-1185">Reference proteome</keyword>
<dbReference type="Proteomes" id="UP000509303">
    <property type="component" value="Chromosome"/>
</dbReference>
<feature type="signal peptide" evidence="4">
    <location>
        <begin position="1"/>
        <end position="27"/>
    </location>
</feature>
<dbReference type="EMBL" id="CP054929">
    <property type="protein sequence ID" value="QKW54889.1"/>
    <property type="molecule type" value="Genomic_DNA"/>
</dbReference>
<accession>A0A7H8NK01</accession>
<sequence length="516" mass="55602">MTRPAVAGIALATCLATVPTAVLPAAAHGGPPAATSELARFYDQRPQWRSCVLGPDDEDGRQLEQAGAQCADITVPLDYARPTGRTITVALSRIRATDTAHRVGPIVFNDGGPGGPSLTSPLAARTAMRDNAARYDLIGLDPRFVGRSTPLDCDWPVGSALVSAGMTRATFDRQIAHQRDLARRCSTRHGAVLPHVTTRNTARDMDVVRGVLGERKISYLGYSYGTYLGTAYTQMFPGRSGRMVLDGAIDPREYRPRLLKGREEIGDRALRAWAAWTARHHATYGLGTSGPRVLRTVERTARAAAVRPLVVGSGPDAYRVDDATVPMVAFAGAADDRDPARHALAGQLSVLARAARGERVEPTPELAEMLDFALTGKLSRYGSAQVAILCGDGTAPRDPEVYWRDVQRSRGRYPLMGPMANNVNPCTFWPDMPREAPVRVERDAPALIVAATGDPRTSYQGSKALRGMLPSSRLLTLEGANHHGVFGEYGNACVDDQVNAYLRTGRLPGSDVTCRK</sequence>
<dbReference type="InterPro" id="IPR029058">
    <property type="entry name" value="AB_hydrolase_fold"/>
</dbReference>
<dbReference type="Pfam" id="PF08386">
    <property type="entry name" value="Abhydrolase_4"/>
    <property type="match status" value="1"/>
</dbReference>
<evidence type="ECO:0000256" key="1">
    <source>
        <dbReference type="ARBA" id="ARBA00010088"/>
    </source>
</evidence>
<keyword evidence="2 4" id="KW-0732">Signal</keyword>
<evidence type="ECO:0000313" key="6">
    <source>
        <dbReference type="EMBL" id="QKW54889.1"/>
    </source>
</evidence>
<evidence type="ECO:0000256" key="2">
    <source>
        <dbReference type="ARBA" id="ARBA00022729"/>
    </source>
</evidence>
<protein>
    <submittedName>
        <fullName evidence="6">Alpha/beta fold hydrolase</fullName>
    </submittedName>
</protein>
<dbReference type="InterPro" id="IPR051601">
    <property type="entry name" value="Serine_prot/Carboxylest_S33"/>
</dbReference>
<dbReference type="AlphaFoldDB" id="A0A7H8NK01"/>
<feature type="domain" description="Peptidase S33 tripeptidyl aminopeptidase-like C-terminal" evidence="5">
    <location>
        <begin position="419"/>
        <end position="514"/>
    </location>
</feature>
<reference evidence="6 7" key="1">
    <citation type="submission" date="2020-06" db="EMBL/GenBank/DDBJ databases">
        <title>Genome mining for natural products.</title>
        <authorList>
            <person name="Zhang B."/>
            <person name="Shi J."/>
            <person name="Ge H."/>
        </authorList>
    </citation>
    <scope>NUCLEOTIDE SEQUENCE [LARGE SCALE GENOMIC DNA]</scope>
    <source>
        <strain evidence="6 7">NA00687</strain>
    </source>
</reference>
<evidence type="ECO:0000256" key="3">
    <source>
        <dbReference type="ARBA" id="ARBA00022801"/>
    </source>
</evidence>
<gene>
    <name evidence="6" type="ORF">HUT08_30135</name>
</gene>
<dbReference type="SUPFAM" id="SSF53474">
    <property type="entry name" value="alpha/beta-Hydrolases"/>
    <property type="match status" value="1"/>
</dbReference>
<dbReference type="Gene3D" id="3.40.50.1820">
    <property type="entry name" value="alpha/beta hydrolase"/>
    <property type="match status" value="1"/>
</dbReference>
<evidence type="ECO:0000256" key="4">
    <source>
        <dbReference type="SAM" id="SignalP"/>
    </source>
</evidence>
<name>A0A7H8NK01_9ACTN</name>